<dbReference type="PROSITE" id="PS00571">
    <property type="entry name" value="AMIDASES"/>
    <property type="match status" value="1"/>
</dbReference>
<comment type="caution">
    <text evidence="3">The sequence shown here is derived from an EMBL/GenBank/DDBJ whole genome shotgun (WGS) entry which is preliminary data.</text>
</comment>
<dbReference type="SUPFAM" id="SSF75304">
    <property type="entry name" value="Amidase signature (AS) enzymes"/>
    <property type="match status" value="1"/>
</dbReference>
<evidence type="ECO:0000256" key="1">
    <source>
        <dbReference type="ARBA" id="ARBA00009199"/>
    </source>
</evidence>
<sequence length="499" mass="54592">MLEIKDATYWAEQLKSRNLSAKELLEMTKQKIDQLNPLYNAIVAEDLAVAKEDLALTGQGFFAGLPFALKMLGQTHKGLPDTASSQLFSENVASEDDNYVKALIRAGLTPYGQTNSPEFGFKNISDSKLYGDTRNVWNSDYYSGGSSGGAASAVASGMFAIAGASDGGGSIRIPASFSGLIGLKMTRGRMPQGPGSYRGWQGASISGALTVSVRDTARFILEMQTLQEAAPYQARLLDEKELLEVCESTDSFVSKKSSVKLKIAYSLQSPISGIELSDDALKAVKKAVEFLKGQGHELVEIDFPLNARPLIQSYYQMNAAETVAMLEPWEKSAGRQLTSQDVELLTYALLEAGRKAPVTTYINALAQWDQAAETFADKIYADYDLFLTPTTAKTAPKIGEELMTEEILTKMSAISQYDFEQQIAIIEAAFERSLAFTPYNFISNLTGQPALSLPIYVNKETNLPLGIQLWGPKNSEIELLKVAKEFENADQFILPKAYQ</sequence>
<evidence type="ECO:0000259" key="2">
    <source>
        <dbReference type="Pfam" id="PF01425"/>
    </source>
</evidence>
<dbReference type="InterPro" id="IPR036928">
    <property type="entry name" value="AS_sf"/>
</dbReference>
<name>A0A084AAC4_LACLC</name>
<dbReference type="RefSeq" id="WP_011834267.1">
    <property type="nucleotide sequence ID" value="NZ_AZSI01000048.1"/>
</dbReference>
<protein>
    <submittedName>
        <fullName evidence="3">Amidase family enzyme</fullName>
    </submittedName>
</protein>
<organism evidence="3 4">
    <name type="scientific">Lactococcus cremoris subsp. cremoris GE214</name>
    <dbReference type="NCBI Taxonomy" id="1415168"/>
    <lineage>
        <taxon>Bacteria</taxon>
        <taxon>Bacillati</taxon>
        <taxon>Bacillota</taxon>
        <taxon>Bacilli</taxon>
        <taxon>Lactobacillales</taxon>
        <taxon>Streptococcaceae</taxon>
        <taxon>Lactococcus</taxon>
        <taxon>Lactococcus cremoris subsp. cremoris</taxon>
    </lineage>
</organism>
<gene>
    <name evidence="3" type="ORF">U725_01412</name>
</gene>
<dbReference type="Pfam" id="PF01425">
    <property type="entry name" value="Amidase"/>
    <property type="match status" value="1"/>
</dbReference>
<dbReference type="Gene3D" id="3.90.1300.10">
    <property type="entry name" value="Amidase signature (AS) domain"/>
    <property type="match status" value="1"/>
</dbReference>
<dbReference type="EMBL" id="AZSI01000048">
    <property type="protein sequence ID" value="KEY62253.1"/>
    <property type="molecule type" value="Genomic_DNA"/>
</dbReference>
<dbReference type="PANTHER" id="PTHR11895:SF7">
    <property type="entry name" value="GLUTAMYL-TRNA(GLN) AMIDOTRANSFERASE SUBUNIT A, MITOCHONDRIAL"/>
    <property type="match status" value="1"/>
</dbReference>
<dbReference type="InterPro" id="IPR023631">
    <property type="entry name" value="Amidase_dom"/>
</dbReference>
<proteinExistence type="inferred from homology"/>
<dbReference type="AlphaFoldDB" id="A0A084AAC4"/>
<feature type="domain" description="Amidase" evidence="2">
    <location>
        <begin position="23"/>
        <end position="480"/>
    </location>
</feature>
<dbReference type="PATRIC" id="fig|1415168.3.peg.1476"/>
<reference evidence="3 4" key="1">
    <citation type="submission" date="2014-06" db="EMBL/GenBank/DDBJ databases">
        <title>Draft genome sequence of the putrescine producing strain Lactococcus lactis subsp cremoris GE214.</title>
        <authorList>
            <person name="Ladero V."/>
            <person name="Linares D.M."/>
            <person name="del Rio B."/>
            <person name="Mayo B."/>
            <person name="Martin M.C."/>
            <person name="Fernandez M."/>
            <person name="Alvarez M.A."/>
        </authorList>
    </citation>
    <scope>NUCLEOTIDE SEQUENCE [LARGE SCALE GENOMIC DNA]</scope>
    <source>
        <strain evidence="3 4">GE214</strain>
    </source>
</reference>
<dbReference type="Proteomes" id="UP000028401">
    <property type="component" value="Unassembled WGS sequence"/>
</dbReference>
<accession>A0A084AAC4</accession>
<comment type="similarity">
    <text evidence="1">Belongs to the amidase family.</text>
</comment>
<dbReference type="InterPro" id="IPR000120">
    <property type="entry name" value="Amidase"/>
</dbReference>
<evidence type="ECO:0000313" key="4">
    <source>
        <dbReference type="Proteomes" id="UP000028401"/>
    </source>
</evidence>
<dbReference type="GO" id="GO:0003824">
    <property type="term" value="F:catalytic activity"/>
    <property type="evidence" value="ECO:0007669"/>
    <property type="project" value="InterPro"/>
</dbReference>
<evidence type="ECO:0000313" key="3">
    <source>
        <dbReference type="EMBL" id="KEY62253.1"/>
    </source>
</evidence>
<dbReference type="PANTHER" id="PTHR11895">
    <property type="entry name" value="TRANSAMIDASE"/>
    <property type="match status" value="1"/>
</dbReference>
<dbReference type="InterPro" id="IPR020556">
    <property type="entry name" value="Amidase_CS"/>
</dbReference>
<dbReference type="SMR" id="A0A084AAC4"/>